<feature type="transmembrane region" description="Helical" evidence="1">
    <location>
        <begin position="223"/>
        <end position="241"/>
    </location>
</feature>
<accession>A0A9D1JCN6</accession>
<dbReference type="Proteomes" id="UP000824201">
    <property type="component" value="Unassembled WGS sequence"/>
</dbReference>
<evidence type="ECO:0000313" key="3">
    <source>
        <dbReference type="Proteomes" id="UP000824201"/>
    </source>
</evidence>
<keyword evidence="1" id="KW-0812">Transmembrane</keyword>
<sequence length="255" mass="29537">MKKISFILLILGLYVSGIIGYASDKYTVDNVILYEIESKSDVEQYIPEEKVLRDYVKRYVPEDAKFVSTEVTSKFIYNANTMLPREVELTGADEEEIKGSMVSNVYTFSSLENGEERFDVIVDCYFIKTWKPYKDDRFSILFDGYLNYISPVEGELWGRNSEGAEWSFEKELGASTNVIYGEVLGDTSPYPRILLHFPATRVNEGQEQNYTIIYEVAEKKTPAYVFFIPVIIVILIAIYYWKKRSRVKDNRLAVK</sequence>
<keyword evidence="1" id="KW-0472">Membrane</keyword>
<evidence type="ECO:0000256" key="1">
    <source>
        <dbReference type="SAM" id="Phobius"/>
    </source>
</evidence>
<dbReference type="EMBL" id="DVHN01000020">
    <property type="protein sequence ID" value="HIR87691.1"/>
    <property type="molecule type" value="Genomic_DNA"/>
</dbReference>
<comment type="caution">
    <text evidence="2">The sequence shown here is derived from an EMBL/GenBank/DDBJ whole genome shotgun (WGS) entry which is preliminary data.</text>
</comment>
<protein>
    <submittedName>
        <fullName evidence="2">Uncharacterized protein</fullName>
    </submittedName>
</protein>
<gene>
    <name evidence="2" type="ORF">IAC96_01950</name>
</gene>
<reference evidence="2" key="1">
    <citation type="submission" date="2020-10" db="EMBL/GenBank/DDBJ databases">
        <authorList>
            <person name="Gilroy R."/>
        </authorList>
    </citation>
    <scope>NUCLEOTIDE SEQUENCE</scope>
    <source>
        <strain evidence="2">ChiW13-3771</strain>
    </source>
</reference>
<name>A0A9D1JCN6_9FIRM</name>
<keyword evidence="1" id="KW-1133">Transmembrane helix</keyword>
<evidence type="ECO:0000313" key="2">
    <source>
        <dbReference type="EMBL" id="HIR87691.1"/>
    </source>
</evidence>
<reference evidence="2" key="2">
    <citation type="journal article" date="2021" name="PeerJ">
        <title>Extensive microbial diversity within the chicken gut microbiome revealed by metagenomics and culture.</title>
        <authorList>
            <person name="Gilroy R."/>
            <person name="Ravi A."/>
            <person name="Getino M."/>
            <person name="Pursley I."/>
            <person name="Horton D.L."/>
            <person name="Alikhan N.F."/>
            <person name="Baker D."/>
            <person name="Gharbi K."/>
            <person name="Hall N."/>
            <person name="Watson M."/>
            <person name="Adriaenssens E.M."/>
            <person name="Foster-Nyarko E."/>
            <person name="Jarju S."/>
            <person name="Secka A."/>
            <person name="Antonio M."/>
            <person name="Oren A."/>
            <person name="Chaudhuri R.R."/>
            <person name="La Ragione R."/>
            <person name="Hildebrand F."/>
            <person name="Pallen M.J."/>
        </authorList>
    </citation>
    <scope>NUCLEOTIDE SEQUENCE</scope>
    <source>
        <strain evidence="2">ChiW13-3771</strain>
    </source>
</reference>
<dbReference type="AlphaFoldDB" id="A0A9D1JCN6"/>
<organism evidence="2 3">
    <name type="scientific">Candidatus Fimimorpha faecalis</name>
    <dbReference type="NCBI Taxonomy" id="2840824"/>
    <lineage>
        <taxon>Bacteria</taxon>
        <taxon>Bacillati</taxon>
        <taxon>Bacillota</taxon>
        <taxon>Clostridia</taxon>
        <taxon>Eubacteriales</taxon>
        <taxon>Candidatus Fimimorpha</taxon>
    </lineage>
</organism>
<proteinExistence type="predicted"/>